<dbReference type="PANTHER" id="PTHR42648:SF11">
    <property type="entry name" value="TRANSPOSON TY4-P GAG-POL POLYPROTEIN"/>
    <property type="match status" value="1"/>
</dbReference>
<keyword evidence="2" id="KW-0548">Nucleotidyltransferase</keyword>
<comment type="catalytic activity">
    <reaction evidence="14">
        <text>DNA(n) + a 2'-deoxyribonucleoside 5'-triphosphate = DNA(n+1) + diphosphate</text>
        <dbReference type="Rhea" id="RHEA:22508"/>
        <dbReference type="Rhea" id="RHEA-COMP:17339"/>
        <dbReference type="Rhea" id="RHEA-COMP:17340"/>
        <dbReference type="ChEBI" id="CHEBI:33019"/>
        <dbReference type="ChEBI" id="CHEBI:61560"/>
        <dbReference type="ChEBI" id="CHEBI:173112"/>
        <dbReference type="EC" id="2.7.7.49"/>
    </reaction>
</comment>
<keyword evidence="12" id="KW-0233">DNA recombination</keyword>
<organism evidence="18 19">
    <name type="scientific">Austropuccinia psidii MF-1</name>
    <dbReference type="NCBI Taxonomy" id="1389203"/>
    <lineage>
        <taxon>Eukaryota</taxon>
        <taxon>Fungi</taxon>
        <taxon>Dikarya</taxon>
        <taxon>Basidiomycota</taxon>
        <taxon>Pucciniomycotina</taxon>
        <taxon>Pucciniomycetes</taxon>
        <taxon>Pucciniales</taxon>
        <taxon>Sphaerophragmiaceae</taxon>
        <taxon>Austropuccinia</taxon>
    </lineage>
</organism>
<dbReference type="GO" id="GO:0032196">
    <property type="term" value="P:transposition"/>
    <property type="evidence" value="ECO:0007669"/>
    <property type="project" value="UniProtKB-KW"/>
</dbReference>
<evidence type="ECO:0000256" key="12">
    <source>
        <dbReference type="ARBA" id="ARBA00023172"/>
    </source>
</evidence>
<dbReference type="EMBL" id="AVOT02010385">
    <property type="protein sequence ID" value="MBW0490052.1"/>
    <property type="molecule type" value="Genomic_DNA"/>
</dbReference>
<protein>
    <recommendedName>
        <fullName evidence="17">Integrase catalytic domain-containing protein</fullName>
    </recommendedName>
</protein>
<reference evidence="18" key="1">
    <citation type="submission" date="2021-03" db="EMBL/GenBank/DDBJ databases">
        <title>Draft genome sequence of rust myrtle Austropuccinia psidii MF-1, a brazilian biotype.</title>
        <authorList>
            <person name="Quecine M.C."/>
            <person name="Pachon D.M.R."/>
            <person name="Bonatelli M.L."/>
            <person name="Correr F.H."/>
            <person name="Franceschini L.M."/>
            <person name="Leite T.F."/>
            <person name="Margarido G.R.A."/>
            <person name="Almeida C.A."/>
            <person name="Ferrarezi J.A."/>
            <person name="Labate C.A."/>
        </authorList>
    </citation>
    <scope>NUCLEOTIDE SEQUENCE</scope>
    <source>
        <strain evidence="18">MF-1</strain>
    </source>
</reference>
<name>A0A9Q3CX88_9BASI</name>
<evidence type="ECO:0000256" key="10">
    <source>
        <dbReference type="ARBA" id="ARBA00022918"/>
    </source>
</evidence>
<dbReference type="AlphaFoldDB" id="A0A9Q3CX88"/>
<dbReference type="Pfam" id="PF00665">
    <property type="entry name" value="rve"/>
    <property type="match status" value="1"/>
</dbReference>
<evidence type="ECO:0000256" key="8">
    <source>
        <dbReference type="ARBA" id="ARBA00022884"/>
    </source>
</evidence>
<proteinExistence type="predicted"/>
<evidence type="ECO:0000256" key="14">
    <source>
        <dbReference type="ARBA" id="ARBA00048173"/>
    </source>
</evidence>
<dbReference type="InterPro" id="IPR012337">
    <property type="entry name" value="RNaseH-like_sf"/>
</dbReference>
<keyword evidence="4" id="KW-0479">Metal-binding</keyword>
<evidence type="ECO:0000256" key="15">
    <source>
        <dbReference type="ARBA" id="ARBA00049244"/>
    </source>
</evidence>
<evidence type="ECO:0000256" key="11">
    <source>
        <dbReference type="ARBA" id="ARBA00022932"/>
    </source>
</evidence>
<dbReference type="GO" id="GO:0046872">
    <property type="term" value="F:metal ion binding"/>
    <property type="evidence" value="ECO:0007669"/>
    <property type="project" value="UniProtKB-KW"/>
</dbReference>
<dbReference type="InterPro" id="IPR001584">
    <property type="entry name" value="Integrase_cat-core"/>
</dbReference>
<dbReference type="GO" id="GO:0015074">
    <property type="term" value="P:DNA integration"/>
    <property type="evidence" value="ECO:0007669"/>
    <property type="project" value="UniProtKB-KW"/>
</dbReference>
<evidence type="ECO:0000256" key="4">
    <source>
        <dbReference type="ARBA" id="ARBA00022723"/>
    </source>
</evidence>
<evidence type="ECO:0000259" key="17">
    <source>
        <dbReference type="PROSITE" id="PS50994"/>
    </source>
</evidence>
<keyword evidence="5" id="KW-0255">Endonuclease</keyword>
<dbReference type="PROSITE" id="PS50994">
    <property type="entry name" value="INTEGRASE"/>
    <property type="match status" value="1"/>
</dbReference>
<keyword evidence="11" id="KW-0808">Transferase</keyword>
<keyword evidence="10" id="KW-0695">RNA-directed DNA polymerase</keyword>
<evidence type="ECO:0000256" key="5">
    <source>
        <dbReference type="ARBA" id="ARBA00022759"/>
    </source>
</evidence>
<keyword evidence="1" id="KW-0815">Transposition</keyword>
<dbReference type="PANTHER" id="PTHR42648">
    <property type="entry name" value="TRANSPOSASE, PUTATIVE-RELATED"/>
    <property type="match status" value="1"/>
</dbReference>
<keyword evidence="3" id="KW-0540">Nuclease</keyword>
<dbReference type="GO" id="GO:0006310">
    <property type="term" value="P:DNA recombination"/>
    <property type="evidence" value="ECO:0007669"/>
    <property type="project" value="UniProtKB-KW"/>
</dbReference>
<comment type="caution">
    <text evidence="18">The sequence shown here is derived from an EMBL/GenBank/DDBJ whole genome shotgun (WGS) entry which is preliminary data.</text>
</comment>
<dbReference type="GO" id="GO:0003887">
    <property type="term" value="F:DNA-directed DNA polymerase activity"/>
    <property type="evidence" value="ECO:0007669"/>
    <property type="project" value="UniProtKB-KW"/>
</dbReference>
<keyword evidence="9" id="KW-0229">DNA integration</keyword>
<evidence type="ECO:0000256" key="1">
    <source>
        <dbReference type="ARBA" id="ARBA00022578"/>
    </source>
</evidence>
<dbReference type="Pfam" id="PF07727">
    <property type="entry name" value="RVT_2"/>
    <property type="match status" value="1"/>
</dbReference>
<evidence type="ECO:0000256" key="2">
    <source>
        <dbReference type="ARBA" id="ARBA00022695"/>
    </source>
</evidence>
<keyword evidence="7" id="KW-0460">Magnesium</keyword>
<accession>A0A9Q3CX88</accession>
<feature type="compositionally biased region" description="Acidic residues" evidence="16">
    <location>
        <begin position="238"/>
        <end position="247"/>
    </location>
</feature>
<dbReference type="GO" id="GO:0003723">
    <property type="term" value="F:RNA binding"/>
    <property type="evidence" value="ECO:0007669"/>
    <property type="project" value="UniProtKB-KW"/>
</dbReference>
<evidence type="ECO:0000256" key="7">
    <source>
        <dbReference type="ARBA" id="ARBA00022842"/>
    </source>
</evidence>
<keyword evidence="11" id="KW-0239">DNA-directed DNA polymerase</keyword>
<evidence type="ECO:0000256" key="9">
    <source>
        <dbReference type="ARBA" id="ARBA00022908"/>
    </source>
</evidence>
<dbReference type="GO" id="GO:0005634">
    <property type="term" value="C:nucleus"/>
    <property type="evidence" value="ECO:0007669"/>
    <property type="project" value="UniProtKB-ARBA"/>
</dbReference>
<dbReference type="GO" id="GO:0016787">
    <property type="term" value="F:hydrolase activity"/>
    <property type="evidence" value="ECO:0007669"/>
    <property type="project" value="UniProtKB-KW"/>
</dbReference>
<feature type="region of interest" description="Disordered" evidence="16">
    <location>
        <begin position="183"/>
        <end position="247"/>
    </location>
</feature>
<evidence type="ECO:0000313" key="19">
    <source>
        <dbReference type="Proteomes" id="UP000765509"/>
    </source>
</evidence>
<feature type="compositionally biased region" description="Basic and acidic residues" evidence="16">
    <location>
        <begin position="183"/>
        <end position="209"/>
    </location>
</feature>
<evidence type="ECO:0000256" key="3">
    <source>
        <dbReference type="ARBA" id="ARBA00022722"/>
    </source>
</evidence>
<dbReference type="Proteomes" id="UP000765509">
    <property type="component" value="Unassembled WGS sequence"/>
</dbReference>
<dbReference type="InterPro" id="IPR039537">
    <property type="entry name" value="Retrotran_Ty1/copia-like"/>
</dbReference>
<dbReference type="SUPFAM" id="SSF53098">
    <property type="entry name" value="Ribonuclease H-like"/>
    <property type="match status" value="1"/>
</dbReference>
<evidence type="ECO:0000256" key="6">
    <source>
        <dbReference type="ARBA" id="ARBA00022801"/>
    </source>
</evidence>
<keyword evidence="6" id="KW-0378">Hydrolase</keyword>
<feature type="compositionally biased region" description="Basic and acidic residues" evidence="16">
    <location>
        <begin position="12"/>
        <end position="22"/>
    </location>
</feature>
<comment type="catalytic activity">
    <reaction evidence="15">
        <text>DNA(n) + a 2'-deoxyribonucleoside 5'-triphosphate = DNA(n+1) + diphosphate</text>
        <dbReference type="Rhea" id="RHEA:22508"/>
        <dbReference type="Rhea" id="RHEA-COMP:17339"/>
        <dbReference type="Rhea" id="RHEA-COMP:17340"/>
        <dbReference type="ChEBI" id="CHEBI:33019"/>
        <dbReference type="ChEBI" id="CHEBI:61560"/>
        <dbReference type="ChEBI" id="CHEBI:173112"/>
        <dbReference type="EC" id="2.7.7.7"/>
    </reaction>
</comment>
<feature type="domain" description="Integrase catalytic" evidence="17">
    <location>
        <begin position="364"/>
        <end position="531"/>
    </location>
</feature>
<feature type="region of interest" description="Disordered" evidence="16">
    <location>
        <begin position="1"/>
        <end position="22"/>
    </location>
</feature>
<keyword evidence="13" id="KW-0511">Multifunctional enzyme</keyword>
<gene>
    <name evidence="18" type="ORF">O181_029767</name>
</gene>
<keyword evidence="19" id="KW-1185">Reference proteome</keyword>
<dbReference type="OrthoDB" id="2506833at2759"/>
<evidence type="ECO:0000256" key="16">
    <source>
        <dbReference type="SAM" id="MobiDB-lite"/>
    </source>
</evidence>
<dbReference type="InterPro" id="IPR013103">
    <property type="entry name" value="RVT_2"/>
</dbReference>
<keyword evidence="8" id="KW-0694">RNA-binding</keyword>
<evidence type="ECO:0000313" key="18">
    <source>
        <dbReference type="EMBL" id="MBW0490052.1"/>
    </source>
</evidence>
<feature type="compositionally biased region" description="Basic residues" evidence="16">
    <location>
        <begin position="210"/>
        <end position="220"/>
    </location>
</feature>
<dbReference type="GO" id="GO:0004519">
    <property type="term" value="F:endonuclease activity"/>
    <property type="evidence" value="ECO:0007669"/>
    <property type="project" value="UniProtKB-KW"/>
</dbReference>
<evidence type="ECO:0000256" key="13">
    <source>
        <dbReference type="ARBA" id="ARBA00023268"/>
    </source>
</evidence>
<sequence length="1105" mass="126546">MTTPLPLTQMVHHPENDESADENRIKTRIIQLDRSNWVQWSCQMKNYLKGCGYQELLHPPSDAAKITSKYERKNSAALAMLWTSVCDDLQGVLLKHQDSFFDAWEALGNACGRNSIITTCEALFRLISLQYKPGQSLKSHTNLFLRLYAAYKSITYNTDFRMDLPPSMAEAFFLQHTRRQNHSEEVLFNKPSTRKEDDKKVPKAHDNQSRGKRRNKKKKADSKPTGNQPAHAVSIPEETMDPQDNSESDTYYLPIEGFIIDHQDRSQKIYLDSGCGRLVVNNLSLLKDPKPRNMPNDVFLIKRGNSIVATFQQDGNLYSTQSPINVAWYSSPRTTKDWHSLYGHLSDEYLRHILKKNNINQSSLPTTPSPFYKLHTDILEINVPSKKGYCYILALVDDFSRFNRIVFLKSKDQASSEIISFINEIRNKLNKVPAFLHSDQGGEFTSNSFLLTMKQEGVSIEQGAPYSPQTNGVAERFNRSLLSKIRCLLNQSNIPVNYWDQAAEHASLLLNNTPHRFLNMFTPANCLMNYNSLIEPRLDFSWFISFGARVNVKNKFPDSKITGGSFPFHALTFEQYSDLMKFLNIDNGRIKISHDYVPSISNKPLKVCKPTQSLLSETVQLTLPKPILSNVTSSMDQIEVLDSTSNNAPHSVDIQVQLKAPDPKKTWKYVPYYKKASKDVSSSISTENIIEGSRRKKNDEMFLTDVIPYSQAVNDPVDQQEWLSAMQKEFDSLMQHNNGELVPYPRNSKVIGGMWRLTKKKNEYGKVYRHKARWVVLGNHQEHLIHYFDTWSSVGRNETFKILIYLLVNKNMNAYQFDLETAFLHGEMDANVYVIQVKGFEVQGKENWVWRLNKSLYGTKQAPRMWKEKLMKALNSLELFSAMSDEAHFINKAKTMFLHIHVDDGFLLGENEAEITAFISKLSKIFKLKVKKKPTQHLGYRLIWHGNGSVSLTQHDLCLKILATFDMNDSRGVKTPCNGQLSDMIEDEAPEFDKHSFQQAIGFLNYLAQHTCPNILFTISQLARCSTNPTIIQWRAVKHLLRYIKHISTLGIMYTKCEETESILQGWADTDYANSKKDQNSISGTIITVFGNPVSWMSKKQSIVA</sequence>
<dbReference type="Gene3D" id="3.30.420.10">
    <property type="entry name" value="Ribonuclease H-like superfamily/Ribonuclease H"/>
    <property type="match status" value="1"/>
</dbReference>
<dbReference type="InterPro" id="IPR036397">
    <property type="entry name" value="RNaseH_sf"/>
</dbReference>
<dbReference type="GO" id="GO:0003964">
    <property type="term" value="F:RNA-directed DNA polymerase activity"/>
    <property type="evidence" value="ECO:0007669"/>
    <property type="project" value="UniProtKB-KW"/>
</dbReference>